<proteinExistence type="predicted"/>
<dbReference type="EMBL" id="KB445560">
    <property type="protein sequence ID" value="EMC93263.1"/>
    <property type="molecule type" value="Genomic_DNA"/>
</dbReference>
<dbReference type="RefSeq" id="XP_007679499.1">
    <property type="nucleotide sequence ID" value="XM_007681309.1"/>
</dbReference>
<keyword evidence="2" id="KW-1185">Reference proteome</keyword>
<protein>
    <submittedName>
        <fullName evidence="1">Uncharacterized protein</fullName>
    </submittedName>
</protein>
<dbReference type="HOGENOM" id="CLU_1427739_0_0_1"/>
<accession>M2MP67</accession>
<dbReference type="Proteomes" id="UP000011761">
    <property type="component" value="Unassembled WGS sequence"/>
</dbReference>
<gene>
    <name evidence="1" type="ORF">BAUCODRAFT_234673</name>
</gene>
<reference evidence="1 2" key="1">
    <citation type="journal article" date="2012" name="PLoS Pathog.">
        <title>Diverse lifestyles and strategies of plant pathogenesis encoded in the genomes of eighteen Dothideomycetes fungi.</title>
        <authorList>
            <person name="Ohm R.A."/>
            <person name="Feau N."/>
            <person name="Henrissat B."/>
            <person name="Schoch C.L."/>
            <person name="Horwitz B.A."/>
            <person name="Barry K.W."/>
            <person name="Condon B.J."/>
            <person name="Copeland A.C."/>
            <person name="Dhillon B."/>
            <person name="Glaser F."/>
            <person name="Hesse C.N."/>
            <person name="Kosti I."/>
            <person name="LaButti K."/>
            <person name="Lindquist E.A."/>
            <person name="Lucas S."/>
            <person name="Salamov A.A."/>
            <person name="Bradshaw R.E."/>
            <person name="Ciuffetti L."/>
            <person name="Hamelin R.C."/>
            <person name="Kema G.H.J."/>
            <person name="Lawrence C."/>
            <person name="Scott J.A."/>
            <person name="Spatafora J.W."/>
            <person name="Turgeon B.G."/>
            <person name="de Wit P.J.G.M."/>
            <person name="Zhong S."/>
            <person name="Goodwin S.B."/>
            <person name="Grigoriev I.V."/>
        </authorList>
    </citation>
    <scope>NUCLEOTIDE SEQUENCE [LARGE SCALE GENOMIC DNA]</scope>
    <source>
        <strain evidence="1 2">UAMH 10762</strain>
    </source>
</reference>
<organism evidence="1 2">
    <name type="scientific">Baudoinia panamericana (strain UAMH 10762)</name>
    <name type="common">Angels' share fungus</name>
    <name type="synonym">Baudoinia compniacensis (strain UAMH 10762)</name>
    <dbReference type="NCBI Taxonomy" id="717646"/>
    <lineage>
        <taxon>Eukaryota</taxon>
        <taxon>Fungi</taxon>
        <taxon>Dikarya</taxon>
        <taxon>Ascomycota</taxon>
        <taxon>Pezizomycotina</taxon>
        <taxon>Dothideomycetes</taxon>
        <taxon>Dothideomycetidae</taxon>
        <taxon>Mycosphaerellales</taxon>
        <taxon>Teratosphaeriaceae</taxon>
        <taxon>Baudoinia</taxon>
    </lineage>
</organism>
<dbReference type="AlphaFoldDB" id="M2MP67"/>
<sequence length="190" mass="21732">MIGLSERGDDGPPFNRFHELPMELQFTVCGSVLCAEGHTPSTRHPYAIRHFDYQMPSIVKVNHGLRGHTLNLYHLTHIFELENGSSYSALRFERWFTKTSNEALAYFRRIKLTKAFTKVCPDRNFCVASVLLTFNLKLRTVDGKVVTWDVGCRAGDAWIKKVTDLARVRPEGSGGAMLTKERLRELWELC</sequence>
<evidence type="ECO:0000313" key="2">
    <source>
        <dbReference type="Proteomes" id="UP000011761"/>
    </source>
</evidence>
<name>M2MP67_BAUPA</name>
<dbReference type="GeneID" id="19110033"/>
<evidence type="ECO:0000313" key="1">
    <source>
        <dbReference type="EMBL" id="EMC93263.1"/>
    </source>
</evidence>
<dbReference type="KEGG" id="bcom:BAUCODRAFT_234673"/>